<dbReference type="InterPro" id="IPR036742">
    <property type="entry name" value="ATP_synth_F1_esu_sf_mt"/>
</dbReference>
<dbReference type="CDD" id="cd12153">
    <property type="entry name" value="F1-ATPase_epsilon"/>
    <property type="match status" value="1"/>
</dbReference>
<dbReference type="Gene3D" id="1.10.1620.20">
    <property type="entry name" value="ATP synthase, F1 complex, epsilon subunit superfamily, mitochondrial"/>
    <property type="match status" value="1"/>
</dbReference>
<dbReference type="EMBL" id="CAXHTA020000004">
    <property type="protein sequence ID" value="CAL5220746.1"/>
    <property type="molecule type" value="Genomic_DNA"/>
</dbReference>
<dbReference type="InterPro" id="IPR006721">
    <property type="entry name" value="ATP_synth_F1_esu_mt"/>
</dbReference>
<comment type="caution">
    <text evidence="3">The sequence shown here is derived from an EMBL/GenBank/DDBJ whole genome shotgun (WGS) entry which is preliminary data.</text>
</comment>
<protein>
    <submittedName>
        <fullName evidence="3">G2806 protein</fullName>
    </submittedName>
</protein>
<keyword evidence="4" id="KW-1185">Reference proteome</keyword>
<evidence type="ECO:0000313" key="4">
    <source>
        <dbReference type="Proteomes" id="UP001497392"/>
    </source>
</evidence>
<accession>A0ABP1FP98</accession>
<dbReference type="PANTHER" id="PTHR12448:SF0">
    <property type="entry name" value="ATP SYNTHASE SUBUNIT EPSILON, MITOCHONDRIAL"/>
    <property type="match status" value="1"/>
</dbReference>
<evidence type="ECO:0000256" key="2">
    <source>
        <dbReference type="SAM" id="MobiDB-lite"/>
    </source>
</evidence>
<dbReference type="SUPFAM" id="SSF48690">
    <property type="entry name" value="Epsilon subunit of mitochondrial F1F0-ATP synthase"/>
    <property type="match status" value="1"/>
</dbReference>
<dbReference type="Proteomes" id="UP001497392">
    <property type="component" value="Unassembled WGS sequence"/>
</dbReference>
<evidence type="ECO:0000256" key="1">
    <source>
        <dbReference type="ARBA" id="ARBA00009502"/>
    </source>
</evidence>
<name>A0ABP1FP98_9CHLO</name>
<reference evidence="3 4" key="1">
    <citation type="submission" date="2024-06" db="EMBL/GenBank/DDBJ databases">
        <authorList>
            <person name="Kraege A."/>
            <person name="Thomma B."/>
        </authorList>
    </citation>
    <scope>NUCLEOTIDE SEQUENCE [LARGE SCALE GENOMIC DNA]</scope>
</reference>
<feature type="region of interest" description="Disordered" evidence="2">
    <location>
        <begin position="1"/>
        <end position="28"/>
    </location>
</feature>
<comment type="similarity">
    <text evidence="1">Belongs to the eukaryotic ATPase epsilon family.</text>
</comment>
<gene>
    <name evidence="3" type="primary">g2806</name>
    <name evidence="3" type="ORF">VP750_LOCUS2405</name>
</gene>
<evidence type="ECO:0000313" key="3">
    <source>
        <dbReference type="EMBL" id="CAL5220746.1"/>
    </source>
</evidence>
<organism evidence="3 4">
    <name type="scientific">Coccomyxa viridis</name>
    <dbReference type="NCBI Taxonomy" id="1274662"/>
    <lineage>
        <taxon>Eukaryota</taxon>
        <taxon>Viridiplantae</taxon>
        <taxon>Chlorophyta</taxon>
        <taxon>core chlorophytes</taxon>
        <taxon>Trebouxiophyceae</taxon>
        <taxon>Trebouxiophyceae incertae sedis</taxon>
        <taxon>Coccomyxaceae</taxon>
        <taxon>Coccomyxa</taxon>
    </lineage>
</organism>
<dbReference type="PANTHER" id="PTHR12448">
    <property type="entry name" value="ATP SYNTHASE EPSILON CHAIN, MITOCHONDRIAL"/>
    <property type="match status" value="1"/>
</dbReference>
<proteinExistence type="inferred from homology"/>
<dbReference type="Pfam" id="PF04627">
    <property type="entry name" value="ATP-synt_Eps"/>
    <property type="match status" value="1"/>
</dbReference>
<sequence>MLLSGSRLRHQKHGIRQEGKGLTHQEQQWSLGRMSSSAAASSYWRVAGMSYLKYANLCADMVRSSLKEPNRSKAKLREAVYYRASTWKDGKPEKQVITDLTVTAAEEKVKK</sequence>